<dbReference type="InterPro" id="IPR039123">
    <property type="entry name" value="PPTC7"/>
</dbReference>
<keyword evidence="1" id="KW-0460">Magnesium</keyword>
<dbReference type="PANTHER" id="PTHR12320:SF1">
    <property type="entry name" value="PROTEIN PHOSPHATASE PTC7 HOMOLOG"/>
    <property type="match status" value="1"/>
</dbReference>
<dbReference type="GO" id="GO:0004722">
    <property type="term" value="F:protein serine/threonine phosphatase activity"/>
    <property type="evidence" value="ECO:0007669"/>
    <property type="project" value="UniProtKB-EC"/>
</dbReference>
<organism evidence="3 4">
    <name type="scientific">Kuraishia capsulata CBS 1993</name>
    <dbReference type="NCBI Taxonomy" id="1382522"/>
    <lineage>
        <taxon>Eukaryota</taxon>
        <taxon>Fungi</taxon>
        <taxon>Dikarya</taxon>
        <taxon>Ascomycota</taxon>
        <taxon>Saccharomycotina</taxon>
        <taxon>Pichiomycetes</taxon>
        <taxon>Pichiales</taxon>
        <taxon>Pichiaceae</taxon>
        <taxon>Kuraishia</taxon>
    </lineage>
</organism>
<accession>W6MKT9</accession>
<dbReference type="SMART" id="SM00332">
    <property type="entry name" value="PP2Cc"/>
    <property type="match status" value="1"/>
</dbReference>
<evidence type="ECO:0000256" key="1">
    <source>
        <dbReference type="RuleBase" id="RU366020"/>
    </source>
</evidence>
<feature type="domain" description="PPM-type phosphatase" evidence="2">
    <location>
        <begin position="88"/>
        <end position="352"/>
    </location>
</feature>
<dbReference type="OrthoDB" id="25675at2759"/>
<dbReference type="InterPro" id="IPR036457">
    <property type="entry name" value="PPM-type-like_dom_sf"/>
</dbReference>
<dbReference type="SUPFAM" id="SSF81606">
    <property type="entry name" value="PP2C-like"/>
    <property type="match status" value="1"/>
</dbReference>
<dbReference type="STRING" id="1382522.W6MKT9"/>
<comment type="cofactor">
    <cofactor evidence="1">
        <name>Mg(2+)</name>
        <dbReference type="ChEBI" id="CHEBI:18420"/>
    </cofactor>
</comment>
<dbReference type="GO" id="GO:0046872">
    <property type="term" value="F:metal ion binding"/>
    <property type="evidence" value="ECO:0007669"/>
    <property type="project" value="UniProtKB-UniRule"/>
</dbReference>
<dbReference type="HOGENOM" id="CLU_065390_0_0_1"/>
<protein>
    <recommendedName>
        <fullName evidence="1">Protein phosphatase</fullName>
        <ecNumber evidence="1">3.1.3.16</ecNumber>
    </recommendedName>
</protein>
<keyword evidence="4" id="KW-1185">Reference proteome</keyword>
<dbReference type="EMBL" id="HG793126">
    <property type="protein sequence ID" value="CDK25382.1"/>
    <property type="molecule type" value="Genomic_DNA"/>
</dbReference>
<reference evidence="3" key="2">
    <citation type="submission" date="2014-02" db="EMBL/GenBank/DDBJ databases">
        <title>Complete DNA sequence of /Kuraishia capsulata/ illustrates novel genomic features among budding yeasts (/Saccharomycotina/).</title>
        <authorList>
            <person name="Morales L."/>
            <person name="Noel B."/>
            <person name="Porcel B."/>
            <person name="Marcet-Houben M."/>
            <person name="Hullo M-F."/>
            <person name="Sacerdot C."/>
            <person name="Tekaia F."/>
            <person name="Leh-Louis V."/>
            <person name="Despons L."/>
            <person name="Khanna V."/>
            <person name="Aury J-M."/>
            <person name="Barbe V."/>
            <person name="Couloux A."/>
            <person name="Labadie K."/>
            <person name="Pelletier E."/>
            <person name="Souciet J-L."/>
            <person name="Boekhout T."/>
            <person name="Gabaldon T."/>
            <person name="Wincker P."/>
            <person name="Dujon B."/>
        </authorList>
    </citation>
    <scope>NUCLEOTIDE SEQUENCE</scope>
    <source>
        <strain evidence="3">CBS 1993</strain>
    </source>
</reference>
<reference evidence="3" key="1">
    <citation type="submission" date="2013-12" db="EMBL/GenBank/DDBJ databases">
        <authorList>
            <person name="Genoscope - CEA"/>
        </authorList>
    </citation>
    <scope>NUCLEOTIDE SEQUENCE</scope>
    <source>
        <strain evidence="3">CBS 1993</strain>
    </source>
</reference>
<dbReference type="GeneID" id="34518782"/>
<comment type="catalytic activity">
    <reaction evidence="1">
        <text>O-phospho-L-threonyl-[protein] + H2O = L-threonyl-[protein] + phosphate</text>
        <dbReference type="Rhea" id="RHEA:47004"/>
        <dbReference type="Rhea" id="RHEA-COMP:11060"/>
        <dbReference type="Rhea" id="RHEA-COMP:11605"/>
        <dbReference type="ChEBI" id="CHEBI:15377"/>
        <dbReference type="ChEBI" id="CHEBI:30013"/>
        <dbReference type="ChEBI" id="CHEBI:43474"/>
        <dbReference type="ChEBI" id="CHEBI:61977"/>
        <dbReference type="EC" id="3.1.3.16"/>
    </reaction>
</comment>
<keyword evidence="1" id="KW-0378">Hydrolase</keyword>
<gene>
    <name evidence="3" type="ORF">KUCA_T00001351001</name>
</gene>
<dbReference type="Proteomes" id="UP000019384">
    <property type="component" value="Unassembled WGS sequence"/>
</dbReference>
<sequence>MINHRIGCCKPLKKFSQQIPSLCRLRQMRSYATGDNVSIGPSRIEFSAKRSSNDNFKFEFAFSCYAYHSPSEIPMISSLADLSGGGNVAALMPLRRAPGSPLDTLSVRSGDDAMICSSSLLGVADGVSDWKENADAGLWARSLLETMSRGLARHKVESSPYSPTLKDVQEILDSSFFHTSDLMDVEGLSGSSTALICTILGSQLAVISIGDSKVFVIRDGDVVETNEIQMLSALCPQQLGTNNINVIPSQIAWYDSFELEEDDIIVMSSDGLTDNLWPDEILVYVDKTIFREKKSLKELANLLVYKAKTVAYDNFAVSPYVEIVNKLPSKSSGAGFIMGGKTDDISVCVARVVKND</sequence>
<comment type="similarity">
    <text evidence="1">Belongs to the PP2C family.</text>
</comment>
<keyword evidence="1" id="KW-0904">Protein phosphatase</keyword>
<proteinExistence type="inferred from homology"/>
<comment type="catalytic activity">
    <reaction evidence="1">
        <text>O-phospho-L-seryl-[protein] + H2O = L-seryl-[protein] + phosphate</text>
        <dbReference type="Rhea" id="RHEA:20629"/>
        <dbReference type="Rhea" id="RHEA-COMP:9863"/>
        <dbReference type="Rhea" id="RHEA-COMP:11604"/>
        <dbReference type="ChEBI" id="CHEBI:15377"/>
        <dbReference type="ChEBI" id="CHEBI:29999"/>
        <dbReference type="ChEBI" id="CHEBI:43474"/>
        <dbReference type="ChEBI" id="CHEBI:83421"/>
        <dbReference type="EC" id="3.1.3.16"/>
    </reaction>
</comment>
<evidence type="ECO:0000313" key="3">
    <source>
        <dbReference type="EMBL" id="CDK25382.1"/>
    </source>
</evidence>
<comment type="cofactor">
    <cofactor evidence="1">
        <name>Mn(2+)</name>
        <dbReference type="ChEBI" id="CHEBI:29035"/>
    </cofactor>
</comment>
<dbReference type="InterPro" id="IPR001932">
    <property type="entry name" value="PPM-type_phosphatase-like_dom"/>
</dbReference>
<dbReference type="PANTHER" id="PTHR12320">
    <property type="entry name" value="PROTEIN PHOSPHATASE 2C"/>
    <property type="match status" value="1"/>
</dbReference>
<evidence type="ECO:0000259" key="2">
    <source>
        <dbReference type="PROSITE" id="PS51746"/>
    </source>
</evidence>
<keyword evidence="1" id="KW-0464">Manganese</keyword>
<dbReference type="EC" id="3.1.3.16" evidence="1"/>
<dbReference type="PROSITE" id="PS51746">
    <property type="entry name" value="PPM_2"/>
    <property type="match status" value="1"/>
</dbReference>
<evidence type="ECO:0000313" key="4">
    <source>
        <dbReference type="Proteomes" id="UP000019384"/>
    </source>
</evidence>
<keyword evidence="1" id="KW-0479">Metal-binding</keyword>
<dbReference type="RefSeq" id="XP_022457394.1">
    <property type="nucleotide sequence ID" value="XM_022603521.1"/>
</dbReference>
<dbReference type="AlphaFoldDB" id="W6MKT9"/>
<dbReference type="Gene3D" id="3.60.40.10">
    <property type="entry name" value="PPM-type phosphatase domain"/>
    <property type="match status" value="1"/>
</dbReference>
<name>W6MKT9_9ASCO</name>